<dbReference type="GO" id="GO:0008010">
    <property type="term" value="F:structural constituent of chitin-based larval cuticle"/>
    <property type="evidence" value="ECO:0007669"/>
    <property type="project" value="TreeGrafter"/>
</dbReference>
<organism evidence="3 4">
    <name type="scientific">Sitophilus oryzae</name>
    <name type="common">Rice weevil</name>
    <name type="synonym">Curculio oryzae</name>
    <dbReference type="NCBI Taxonomy" id="7048"/>
    <lineage>
        <taxon>Eukaryota</taxon>
        <taxon>Metazoa</taxon>
        <taxon>Ecdysozoa</taxon>
        <taxon>Arthropoda</taxon>
        <taxon>Hexapoda</taxon>
        <taxon>Insecta</taxon>
        <taxon>Pterygota</taxon>
        <taxon>Neoptera</taxon>
        <taxon>Endopterygota</taxon>
        <taxon>Coleoptera</taxon>
        <taxon>Polyphaga</taxon>
        <taxon>Cucujiformia</taxon>
        <taxon>Curculionidae</taxon>
        <taxon>Dryophthorinae</taxon>
        <taxon>Sitophilus</taxon>
    </lineage>
</organism>
<evidence type="ECO:0000313" key="4">
    <source>
        <dbReference type="RefSeq" id="XP_030752933.1"/>
    </source>
</evidence>
<accession>A0A6J2XN26</accession>
<reference evidence="4" key="1">
    <citation type="submission" date="2025-08" db="UniProtKB">
        <authorList>
            <consortium name="RefSeq"/>
        </authorList>
    </citation>
    <scope>IDENTIFICATION</scope>
    <source>
        <tissue evidence="4">Gonads</tissue>
    </source>
</reference>
<dbReference type="InParanoid" id="A0A6J2XN26"/>
<evidence type="ECO:0000313" key="3">
    <source>
        <dbReference type="Proteomes" id="UP000504635"/>
    </source>
</evidence>
<dbReference type="Proteomes" id="UP000504635">
    <property type="component" value="Unplaced"/>
</dbReference>
<dbReference type="InterPro" id="IPR000618">
    <property type="entry name" value="Insect_cuticle"/>
</dbReference>
<dbReference type="PANTHER" id="PTHR10380:SF232">
    <property type="entry name" value="PUPAL CUTICLE PROTEIN EDG-84A-LIKE PROTEIN"/>
    <property type="match status" value="1"/>
</dbReference>
<keyword evidence="1" id="KW-0193">Cuticle</keyword>
<evidence type="ECO:0000256" key="1">
    <source>
        <dbReference type="PROSITE-ProRule" id="PRU00497"/>
    </source>
</evidence>
<dbReference type="KEGG" id="soy:115879993"/>
<dbReference type="AlphaFoldDB" id="A0A6J2XN26"/>
<feature type="chain" id="PRO_5027074361" evidence="2">
    <location>
        <begin position="17"/>
        <end position="143"/>
    </location>
</feature>
<dbReference type="CTD" id="36613"/>
<keyword evidence="2" id="KW-0732">Signal</keyword>
<protein>
    <submittedName>
        <fullName evidence="4">Uncharacterized protein LOC115879993</fullName>
    </submittedName>
</protein>
<name>A0A6J2XN26_SITOR</name>
<evidence type="ECO:0000256" key="2">
    <source>
        <dbReference type="SAM" id="SignalP"/>
    </source>
</evidence>
<sequence length="143" mass="15917">MKSIIIISIFVTLALASPQGRTSKTYVPSEYERHQNEAARYQFSSNIDDHISDLTHQRSEERDGLSVKGMYSYSDGYYKRTVHYVADDKGYRVLRMEAVPLDGPHVDLAGTASVNSAAHGSHLAYRIQSIPVEGPVSKVVDTQ</sequence>
<dbReference type="Pfam" id="PF00379">
    <property type="entry name" value="Chitin_bind_4"/>
    <property type="match status" value="1"/>
</dbReference>
<dbReference type="OrthoDB" id="8195082at2759"/>
<proteinExistence type="predicted"/>
<dbReference type="PANTHER" id="PTHR10380">
    <property type="entry name" value="CUTICLE PROTEIN"/>
    <property type="match status" value="1"/>
</dbReference>
<dbReference type="FunCoup" id="A0A6J2XN26">
    <property type="interactions" value="7"/>
</dbReference>
<dbReference type="InterPro" id="IPR050468">
    <property type="entry name" value="Cuticle_Struct_Prot"/>
</dbReference>
<dbReference type="RefSeq" id="XP_030752933.1">
    <property type="nucleotide sequence ID" value="XM_030897073.1"/>
</dbReference>
<dbReference type="GeneID" id="115879993"/>
<dbReference type="GO" id="GO:0062129">
    <property type="term" value="C:chitin-based extracellular matrix"/>
    <property type="evidence" value="ECO:0007669"/>
    <property type="project" value="TreeGrafter"/>
</dbReference>
<keyword evidence="3" id="KW-1185">Reference proteome</keyword>
<feature type="signal peptide" evidence="2">
    <location>
        <begin position="1"/>
        <end position="16"/>
    </location>
</feature>
<dbReference type="PROSITE" id="PS51155">
    <property type="entry name" value="CHIT_BIND_RR_2"/>
    <property type="match status" value="1"/>
</dbReference>
<gene>
    <name evidence="4" type="primary">LOC115879993</name>
</gene>